<dbReference type="InterPro" id="IPR034176">
    <property type="entry name" value="Peptidases_S8_13"/>
</dbReference>
<dbReference type="InterPro" id="IPR022398">
    <property type="entry name" value="Peptidase_S8_His-AS"/>
</dbReference>
<comment type="subcellular location">
    <subcellularLocation>
        <location evidence="1">Secreted</location>
    </subcellularLocation>
</comment>
<dbReference type="SUPFAM" id="SSF52743">
    <property type="entry name" value="Subtilisin-like"/>
    <property type="match status" value="1"/>
</dbReference>
<evidence type="ECO:0000256" key="4">
    <source>
        <dbReference type="ARBA" id="ARBA00022670"/>
    </source>
</evidence>
<dbReference type="PANTHER" id="PTHR43806">
    <property type="entry name" value="PEPTIDASE S8"/>
    <property type="match status" value="1"/>
</dbReference>
<dbReference type="PANTHER" id="PTHR43806:SF11">
    <property type="entry name" value="CEREVISIN-RELATED"/>
    <property type="match status" value="1"/>
</dbReference>
<accession>A0A6N9V947</accession>
<dbReference type="PROSITE" id="PS51892">
    <property type="entry name" value="SUBTILASE"/>
    <property type="match status" value="1"/>
</dbReference>
<dbReference type="InterPro" id="IPR000209">
    <property type="entry name" value="Peptidase_S8/S53_dom"/>
</dbReference>
<evidence type="ECO:0000256" key="6">
    <source>
        <dbReference type="ARBA" id="ARBA00022801"/>
    </source>
</evidence>
<dbReference type="InterPro" id="IPR050131">
    <property type="entry name" value="Peptidase_S8_subtilisin-like"/>
</dbReference>
<evidence type="ECO:0000256" key="3">
    <source>
        <dbReference type="ARBA" id="ARBA00022525"/>
    </source>
</evidence>
<name>A0A6N9V947_STRMI</name>
<dbReference type="InterPro" id="IPR023828">
    <property type="entry name" value="Peptidase_S8_Ser-AS"/>
</dbReference>
<dbReference type="EMBL" id="JAAGME010000844">
    <property type="protein sequence ID" value="NEB69384.1"/>
    <property type="molecule type" value="Genomic_DNA"/>
</dbReference>
<organism evidence="13 14">
    <name type="scientific">Streptomyces microflavus</name>
    <name type="common">Streptomyces lipmanii</name>
    <dbReference type="NCBI Taxonomy" id="1919"/>
    <lineage>
        <taxon>Bacteria</taxon>
        <taxon>Bacillati</taxon>
        <taxon>Actinomycetota</taxon>
        <taxon>Actinomycetes</taxon>
        <taxon>Kitasatosporales</taxon>
        <taxon>Streptomycetaceae</taxon>
        <taxon>Streptomyces</taxon>
    </lineage>
</organism>
<dbReference type="GO" id="GO:0006508">
    <property type="term" value="P:proteolysis"/>
    <property type="evidence" value="ECO:0007669"/>
    <property type="project" value="UniProtKB-KW"/>
</dbReference>
<dbReference type="Gene3D" id="3.40.50.200">
    <property type="entry name" value="Peptidase S8/S53 domain"/>
    <property type="match status" value="1"/>
</dbReference>
<dbReference type="PROSITE" id="PS00138">
    <property type="entry name" value="SUBTILASE_SER"/>
    <property type="match status" value="1"/>
</dbReference>
<comment type="caution">
    <text evidence="13">The sequence shown here is derived from an EMBL/GenBank/DDBJ whole genome shotgun (WGS) entry which is preliminary data.</text>
</comment>
<feature type="active site" description="Charge relay system" evidence="9">
    <location>
        <position position="270"/>
    </location>
</feature>
<evidence type="ECO:0000256" key="1">
    <source>
        <dbReference type="ARBA" id="ARBA00004613"/>
    </source>
</evidence>
<keyword evidence="6 9" id="KW-0378">Hydrolase</keyword>
<dbReference type="Proteomes" id="UP000471648">
    <property type="component" value="Unassembled WGS sequence"/>
</dbReference>
<dbReference type="PRINTS" id="PR00723">
    <property type="entry name" value="SUBTILISIN"/>
</dbReference>
<feature type="region of interest" description="Disordered" evidence="11">
    <location>
        <begin position="227"/>
        <end position="269"/>
    </location>
</feature>
<dbReference type="Pfam" id="PF00082">
    <property type="entry name" value="Peptidase_S8"/>
    <property type="match status" value="1"/>
</dbReference>
<evidence type="ECO:0000313" key="13">
    <source>
        <dbReference type="EMBL" id="NEB69384.1"/>
    </source>
</evidence>
<evidence type="ECO:0000256" key="9">
    <source>
        <dbReference type="PROSITE-ProRule" id="PRU01240"/>
    </source>
</evidence>
<comment type="similarity">
    <text evidence="2 9 10">Belongs to the peptidase S8 family.</text>
</comment>
<evidence type="ECO:0000256" key="10">
    <source>
        <dbReference type="RuleBase" id="RU003355"/>
    </source>
</evidence>
<dbReference type="CDD" id="cd07496">
    <property type="entry name" value="Peptidases_S8_13"/>
    <property type="match status" value="1"/>
</dbReference>
<evidence type="ECO:0000256" key="2">
    <source>
        <dbReference type="ARBA" id="ARBA00011073"/>
    </source>
</evidence>
<dbReference type="AlphaFoldDB" id="A0A6N9V947"/>
<keyword evidence="5" id="KW-0732">Signal</keyword>
<keyword evidence="4 9" id="KW-0645">Protease</keyword>
<evidence type="ECO:0000256" key="7">
    <source>
        <dbReference type="ARBA" id="ARBA00022825"/>
    </source>
</evidence>
<protein>
    <submittedName>
        <fullName evidence="13">S8 family serine peptidase</fullName>
    </submittedName>
</protein>
<sequence length="510" mass="51964">MPRSSCTSRASCPTCPDGPKGTEVHGLTPLRISVALATVTAVMGTGVAFAGVSSDAARPAGPGQVSAPATAAAGTAELTQGFIVGYKSHAEEARSNAAIVKDAEAKGDEAGERISFERRLGTGAALVDLPDTDKPQDTQEAMAAFRADPDVAYVVPDRRVFPTAVEPSEYSYQWDLYESRAGMNVPSAWKQATGKGVTVAVIDTGITKHTELGSRLVPGYDFISNSWTATDGGGRDSDPSDTGDWANRGECGKDRNGNPVPARDTNNSWHGTHVAGTIAATANGYGTVGVAHEANIQPIRVLGKCGGSTSDIIDAITWASGGTVSGAPANKYPAAVINMSLGGEFTCDQAYNTAIKAATDRGTTVAVAAGNDNADASAYSPAGCANVITVAASDREGNRAAYSNYGRTVDVTAPGGETAVRADDGIWSTINKGTRSLGSEGYASYQGTSMATPHIAGLAALLKQKAPSLTPAQIEQAIKNNTRSLPGSCSGGCGAGLADAAKVLTAVTGN</sequence>
<dbReference type="PROSITE" id="PS00136">
    <property type="entry name" value="SUBTILASE_ASP"/>
    <property type="match status" value="1"/>
</dbReference>
<feature type="active site" description="Charge relay system" evidence="9">
    <location>
        <position position="449"/>
    </location>
</feature>
<dbReference type="InterPro" id="IPR036852">
    <property type="entry name" value="Peptidase_S8/S53_dom_sf"/>
</dbReference>
<dbReference type="InterPro" id="IPR023827">
    <property type="entry name" value="Peptidase_S8_Asp-AS"/>
</dbReference>
<dbReference type="InterPro" id="IPR015500">
    <property type="entry name" value="Peptidase_S8_subtilisin-rel"/>
</dbReference>
<dbReference type="FunFam" id="3.40.50.200:FF:000022">
    <property type="entry name" value="Extracellular protease"/>
    <property type="match status" value="1"/>
</dbReference>
<evidence type="ECO:0000259" key="12">
    <source>
        <dbReference type="Pfam" id="PF00082"/>
    </source>
</evidence>
<evidence type="ECO:0000256" key="5">
    <source>
        <dbReference type="ARBA" id="ARBA00022729"/>
    </source>
</evidence>
<keyword evidence="3" id="KW-0964">Secreted</keyword>
<gene>
    <name evidence="13" type="ORF">G3I39_20340</name>
</gene>
<dbReference type="GO" id="GO:0005576">
    <property type="term" value="C:extracellular region"/>
    <property type="evidence" value="ECO:0007669"/>
    <property type="project" value="UniProtKB-SubCell"/>
</dbReference>
<feature type="region of interest" description="Disordered" evidence="11">
    <location>
        <begin position="1"/>
        <end position="24"/>
    </location>
</feature>
<evidence type="ECO:0000256" key="8">
    <source>
        <dbReference type="ARBA" id="ARBA00023145"/>
    </source>
</evidence>
<keyword evidence="8" id="KW-0865">Zymogen</keyword>
<dbReference type="PROSITE" id="PS00137">
    <property type="entry name" value="SUBTILASE_HIS"/>
    <property type="match status" value="1"/>
</dbReference>
<dbReference type="GO" id="GO:0004252">
    <property type="term" value="F:serine-type endopeptidase activity"/>
    <property type="evidence" value="ECO:0007669"/>
    <property type="project" value="UniProtKB-UniRule"/>
</dbReference>
<feature type="active site" description="Charge relay system" evidence="9">
    <location>
        <position position="203"/>
    </location>
</feature>
<reference evidence="13 14" key="1">
    <citation type="submission" date="2020-01" db="EMBL/GenBank/DDBJ databases">
        <title>Insect and environment-associated Actinomycetes.</title>
        <authorList>
            <person name="Currrie C."/>
            <person name="Chevrette M."/>
            <person name="Carlson C."/>
            <person name="Stubbendieck R."/>
            <person name="Wendt-Pienkowski E."/>
        </authorList>
    </citation>
    <scope>NUCLEOTIDE SEQUENCE [LARGE SCALE GENOMIC DNA]</scope>
    <source>
        <strain evidence="13 14">SID14438</strain>
    </source>
</reference>
<feature type="domain" description="Peptidase S8/S53" evidence="12">
    <location>
        <begin position="194"/>
        <end position="496"/>
    </location>
</feature>
<feature type="compositionally biased region" description="Polar residues" evidence="11">
    <location>
        <begin position="1"/>
        <end position="11"/>
    </location>
</feature>
<evidence type="ECO:0000313" key="14">
    <source>
        <dbReference type="Proteomes" id="UP000471648"/>
    </source>
</evidence>
<evidence type="ECO:0000256" key="11">
    <source>
        <dbReference type="SAM" id="MobiDB-lite"/>
    </source>
</evidence>
<proteinExistence type="inferred from homology"/>
<keyword evidence="7 9" id="KW-0720">Serine protease</keyword>